<evidence type="ECO:0000256" key="1">
    <source>
        <dbReference type="SAM" id="MobiDB-lite"/>
    </source>
</evidence>
<keyword evidence="4" id="KW-1185">Reference proteome</keyword>
<dbReference type="Proteomes" id="UP000563050">
    <property type="component" value="Unassembled WGS sequence"/>
</dbReference>
<dbReference type="RefSeq" id="WP_183313951.1">
    <property type="nucleotide sequence ID" value="NZ_JACHXQ010000004.1"/>
</dbReference>
<evidence type="ECO:0000256" key="2">
    <source>
        <dbReference type="SAM" id="SignalP"/>
    </source>
</evidence>
<protein>
    <submittedName>
        <fullName evidence="3">Uncharacterized protein</fullName>
    </submittedName>
</protein>
<evidence type="ECO:0000313" key="4">
    <source>
        <dbReference type="Proteomes" id="UP000563050"/>
    </source>
</evidence>
<proteinExistence type="predicted"/>
<feature type="compositionally biased region" description="Acidic residues" evidence="1">
    <location>
        <begin position="85"/>
        <end position="99"/>
    </location>
</feature>
<gene>
    <name evidence="3" type="ORF">FHR95_001531</name>
</gene>
<organism evidence="3 4">
    <name type="scientific">Halomonas fontilapidosi</name>
    <dbReference type="NCBI Taxonomy" id="616675"/>
    <lineage>
        <taxon>Bacteria</taxon>
        <taxon>Pseudomonadati</taxon>
        <taxon>Pseudomonadota</taxon>
        <taxon>Gammaproteobacteria</taxon>
        <taxon>Oceanospirillales</taxon>
        <taxon>Halomonadaceae</taxon>
        <taxon>Halomonas</taxon>
    </lineage>
</organism>
<keyword evidence="2" id="KW-0732">Signal</keyword>
<feature type="chain" id="PRO_5031372234" evidence="2">
    <location>
        <begin position="28"/>
        <end position="114"/>
    </location>
</feature>
<feature type="region of interest" description="Disordered" evidence="1">
    <location>
        <begin position="31"/>
        <end position="114"/>
    </location>
</feature>
<dbReference type="AlphaFoldDB" id="A0A7W5DJD1"/>
<feature type="signal peptide" evidence="2">
    <location>
        <begin position="1"/>
        <end position="27"/>
    </location>
</feature>
<accession>A0A7W5DJD1</accession>
<sequence length="114" mass="11676">MKHQDALKRMAILGISLGLVAGPLAFAADDPAAKATDSATNPIEQGDLADTLGPDGEALSEDEVPPRVKATDSDANPVAGGDLADTLEPDDETLNEDEVPERVEATGSAANPLE</sequence>
<dbReference type="EMBL" id="JACHXQ010000004">
    <property type="protein sequence ID" value="MBB3183971.1"/>
    <property type="molecule type" value="Genomic_DNA"/>
</dbReference>
<reference evidence="3 4" key="1">
    <citation type="submission" date="2020-08" db="EMBL/GenBank/DDBJ databases">
        <title>Genomic Encyclopedia of Type Strains, Phase III (KMG-III): the genomes of soil and plant-associated and newly described type strains.</title>
        <authorList>
            <person name="Whitman W."/>
        </authorList>
    </citation>
    <scope>NUCLEOTIDE SEQUENCE [LARGE SCALE GENOMIC DNA]</scope>
    <source>
        <strain evidence="3 4">CECT 7341</strain>
    </source>
</reference>
<evidence type="ECO:0000313" key="3">
    <source>
        <dbReference type="EMBL" id="MBB3183971.1"/>
    </source>
</evidence>
<comment type="caution">
    <text evidence="3">The sequence shown here is derived from an EMBL/GenBank/DDBJ whole genome shotgun (WGS) entry which is preliminary data.</text>
</comment>
<name>A0A7W5DJD1_9GAMM</name>